<keyword evidence="1" id="KW-1133">Transmembrane helix</keyword>
<feature type="transmembrane region" description="Helical" evidence="1">
    <location>
        <begin position="67"/>
        <end position="99"/>
    </location>
</feature>
<evidence type="ECO:0000313" key="3">
    <source>
        <dbReference type="Proteomes" id="UP001501321"/>
    </source>
</evidence>
<keyword evidence="3" id="KW-1185">Reference proteome</keyword>
<keyword evidence="1" id="KW-0472">Membrane</keyword>
<feature type="transmembrane region" description="Helical" evidence="1">
    <location>
        <begin position="34"/>
        <end position="55"/>
    </location>
</feature>
<proteinExistence type="predicted"/>
<protein>
    <submittedName>
        <fullName evidence="2">AzlD domain-containing protein</fullName>
    </submittedName>
</protein>
<accession>A0ABP8PYA0</accession>
<organism evidence="2 3">
    <name type="scientific">Pseudaeromonas paramecii</name>
    <dbReference type="NCBI Taxonomy" id="2138166"/>
    <lineage>
        <taxon>Bacteria</taxon>
        <taxon>Pseudomonadati</taxon>
        <taxon>Pseudomonadota</taxon>
        <taxon>Gammaproteobacteria</taxon>
        <taxon>Aeromonadales</taxon>
        <taxon>Aeromonadaceae</taxon>
        <taxon>Pseudaeromonas</taxon>
    </lineage>
</organism>
<evidence type="ECO:0000256" key="1">
    <source>
        <dbReference type="SAM" id="Phobius"/>
    </source>
</evidence>
<dbReference type="Proteomes" id="UP001501321">
    <property type="component" value="Unassembled WGS sequence"/>
</dbReference>
<dbReference type="RefSeq" id="WP_345009708.1">
    <property type="nucleotide sequence ID" value="NZ_BAABFC010000001.1"/>
</dbReference>
<dbReference type="InterPro" id="IPR008407">
    <property type="entry name" value="Brnchd-chn_aa_trnsp_AzlD"/>
</dbReference>
<gene>
    <name evidence="2" type="ORF">GCM10023095_04950</name>
</gene>
<dbReference type="Pfam" id="PF05437">
    <property type="entry name" value="AzlD"/>
    <property type="match status" value="1"/>
</dbReference>
<keyword evidence="1" id="KW-0812">Transmembrane</keyword>
<sequence>MSLGLILAMAALVFGSRYLFLVRRLPLRLGPRTLRFLSFASPAVLTAIWVPLVWVRDGALDTRLTNPYLLAALVAMGLALGQRHTLVTVLGSLLAFFCLRHWG</sequence>
<name>A0ABP8PYA0_9GAMM</name>
<feature type="transmembrane region" description="Helical" evidence="1">
    <location>
        <begin position="6"/>
        <end position="22"/>
    </location>
</feature>
<dbReference type="EMBL" id="BAABFC010000001">
    <property type="protein sequence ID" value="GAA4493955.1"/>
    <property type="molecule type" value="Genomic_DNA"/>
</dbReference>
<comment type="caution">
    <text evidence="2">The sequence shown here is derived from an EMBL/GenBank/DDBJ whole genome shotgun (WGS) entry which is preliminary data.</text>
</comment>
<evidence type="ECO:0000313" key="2">
    <source>
        <dbReference type="EMBL" id="GAA4493955.1"/>
    </source>
</evidence>
<reference evidence="3" key="1">
    <citation type="journal article" date="2019" name="Int. J. Syst. Evol. Microbiol.">
        <title>The Global Catalogue of Microorganisms (GCM) 10K type strain sequencing project: providing services to taxonomists for standard genome sequencing and annotation.</title>
        <authorList>
            <consortium name="The Broad Institute Genomics Platform"/>
            <consortium name="The Broad Institute Genome Sequencing Center for Infectious Disease"/>
            <person name="Wu L."/>
            <person name="Ma J."/>
        </authorList>
    </citation>
    <scope>NUCLEOTIDE SEQUENCE [LARGE SCALE GENOMIC DNA]</scope>
    <source>
        <strain evidence="3">JCM 32226</strain>
    </source>
</reference>